<evidence type="ECO:0000313" key="1">
    <source>
        <dbReference type="EMBL" id="KAJ0182690.1"/>
    </source>
</evidence>
<name>A0ACC1DFU2_9NEOP</name>
<dbReference type="EMBL" id="CM034389">
    <property type="protein sequence ID" value="KAJ0182690.1"/>
    <property type="molecule type" value="Genomic_DNA"/>
</dbReference>
<protein>
    <submittedName>
        <fullName evidence="1">Uncharacterized protein</fullName>
    </submittedName>
</protein>
<dbReference type="Proteomes" id="UP000824533">
    <property type="component" value="Linkage Group LG03"/>
</dbReference>
<keyword evidence="2" id="KW-1185">Reference proteome</keyword>
<accession>A0ACC1DFU2</accession>
<organism evidence="1 2">
    <name type="scientific">Dendrolimus kikuchii</name>
    <dbReference type="NCBI Taxonomy" id="765133"/>
    <lineage>
        <taxon>Eukaryota</taxon>
        <taxon>Metazoa</taxon>
        <taxon>Ecdysozoa</taxon>
        <taxon>Arthropoda</taxon>
        <taxon>Hexapoda</taxon>
        <taxon>Insecta</taxon>
        <taxon>Pterygota</taxon>
        <taxon>Neoptera</taxon>
        <taxon>Endopterygota</taxon>
        <taxon>Lepidoptera</taxon>
        <taxon>Glossata</taxon>
        <taxon>Ditrysia</taxon>
        <taxon>Bombycoidea</taxon>
        <taxon>Lasiocampidae</taxon>
        <taxon>Dendrolimus</taxon>
    </lineage>
</organism>
<sequence length="482" mass="54868">MKYVSISLILSLIFAGYVINTIWTLAEIFIPPECSRGERCYSSYLTGDPIQHLLIFTSVKEHPYTTASSVDAITKVHTSLKFNYRNPATIETTIKIPRKTRNNGTLFMHVVLIDDNKLYKNFDEIIHTDSMHTLPLVTHIEPQAATYNLLQQDNTEKKYQKKNVLPYAHIRTVVPLSIFTDDVNFPFNKIPGELYPLMRSRGNKFLPIIQHNVLKSRMSNLQLLNSNTTDVNITIDVAPTSYGSFRLALHVRLALEQLHSLGFNEKDVDDVKGIFADTNLYLLSATVLIASCHLLFDFLAFKNDVSFWRRKRSLAGLSARTVFWRAFSQLVIFFYLLEEQTSMLVLIPAGISAIIELWKVTKVLHLRVSFAGWRVRVWRDTSADASEKTTARADAEAMRYLSMLLYPLCIAGAIYSLIYEPHKSAVIISKLLWIIKNIVCGVFANGSNNINKLYPVDKSRTDTAASMDENPDDYEPVKNKDE</sequence>
<reference evidence="1 2" key="1">
    <citation type="journal article" date="2021" name="Front. Genet.">
        <title>Chromosome-Level Genome Assembly Reveals Significant Gene Expansion in the Toll and IMD Signaling Pathways of Dendrolimus kikuchii.</title>
        <authorList>
            <person name="Zhou J."/>
            <person name="Wu P."/>
            <person name="Xiong Z."/>
            <person name="Liu N."/>
            <person name="Zhao N."/>
            <person name="Ji M."/>
            <person name="Qiu Y."/>
            <person name="Yang B."/>
        </authorList>
    </citation>
    <scope>NUCLEOTIDE SEQUENCE [LARGE SCALE GENOMIC DNA]</scope>
    <source>
        <strain evidence="1">Ann1</strain>
    </source>
</reference>
<evidence type="ECO:0000313" key="2">
    <source>
        <dbReference type="Proteomes" id="UP000824533"/>
    </source>
</evidence>
<gene>
    <name evidence="1" type="ORF">K1T71_002059</name>
</gene>
<proteinExistence type="predicted"/>
<comment type="caution">
    <text evidence="1">The sequence shown here is derived from an EMBL/GenBank/DDBJ whole genome shotgun (WGS) entry which is preliminary data.</text>
</comment>